<accession>A0AAW2NTM8</accession>
<evidence type="ECO:0000313" key="1">
    <source>
        <dbReference type="EMBL" id="KAL0345866.1"/>
    </source>
</evidence>
<organism evidence="1">
    <name type="scientific">Sesamum radiatum</name>
    <name type="common">Black benniseed</name>
    <dbReference type="NCBI Taxonomy" id="300843"/>
    <lineage>
        <taxon>Eukaryota</taxon>
        <taxon>Viridiplantae</taxon>
        <taxon>Streptophyta</taxon>
        <taxon>Embryophyta</taxon>
        <taxon>Tracheophyta</taxon>
        <taxon>Spermatophyta</taxon>
        <taxon>Magnoliopsida</taxon>
        <taxon>eudicotyledons</taxon>
        <taxon>Gunneridae</taxon>
        <taxon>Pentapetalae</taxon>
        <taxon>asterids</taxon>
        <taxon>lamiids</taxon>
        <taxon>Lamiales</taxon>
        <taxon>Pedaliaceae</taxon>
        <taxon>Sesamum</taxon>
    </lineage>
</organism>
<gene>
    <name evidence="1" type="ORF">Sradi_4417900</name>
</gene>
<proteinExistence type="predicted"/>
<name>A0AAW2NTM8_SESRA</name>
<reference evidence="1" key="2">
    <citation type="journal article" date="2024" name="Plant">
        <title>Genomic evolution and insights into agronomic trait innovations of Sesamum species.</title>
        <authorList>
            <person name="Miao H."/>
            <person name="Wang L."/>
            <person name="Qu L."/>
            <person name="Liu H."/>
            <person name="Sun Y."/>
            <person name="Le M."/>
            <person name="Wang Q."/>
            <person name="Wei S."/>
            <person name="Zheng Y."/>
            <person name="Lin W."/>
            <person name="Duan Y."/>
            <person name="Cao H."/>
            <person name="Xiong S."/>
            <person name="Wang X."/>
            <person name="Wei L."/>
            <person name="Li C."/>
            <person name="Ma Q."/>
            <person name="Ju M."/>
            <person name="Zhao R."/>
            <person name="Li G."/>
            <person name="Mu C."/>
            <person name="Tian Q."/>
            <person name="Mei H."/>
            <person name="Zhang T."/>
            <person name="Gao T."/>
            <person name="Zhang H."/>
        </authorList>
    </citation>
    <scope>NUCLEOTIDE SEQUENCE</scope>
    <source>
        <strain evidence="1">G02</strain>
    </source>
</reference>
<sequence length="394" mass="43804">MATNEAGVVPGFGLSSTSGSNATHELEDLKIHTSDFPRLNDSFDAIRSLILVMDRITSVDKVYSLVLRIERQRQGSVTIEEINNNAAMMVRVLNIRKKLELRHFSKRKNWFNDLTEKRKKSAAVALSLECSVCSCIDTRTRGNKYSVPFCYDDWVTTDNERQGTSRANSAILTATYIVNRLPTSVFHWKTPYEVLFQEPVDYVLLRVFGVLLLPPMLCLISPSSLREHTDVFFLGLFPYKNVLAAETECLLPVPVLDEDLVITHIAPMHVSNSSTYHNAPPFSNVPSPVGSPALVLRISSRQISKPCWLNDFVCSTSHTSPGSPIVTSIAPSHSEVVASISILQEPRTYLQASTSPEWNAAMQAELDALESNKTRKLPLCLLESYTLAVDGCLS</sequence>
<protein>
    <submittedName>
        <fullName evidence="1">Uncharacterized protein</fullName>
    </submittedName>
</protein>
<reference evidence="1" key="1">
    <citation type="submission" date="2020-06" db="EMBL/GenBank/DDBJ databases">
        <authorList>
            <person name="Li T."/>
            <person name="Hu X."/>
            <person name="Zhang T."/>
            <person name="Song X."/>
            <person name="Zhang H."/>
            <person name="Dai N."/>
            <person name="Sheng W."/>
            <person name="Hou X."/>
            <person name="Wei L."/>
        </authorList>
    </citation>
    <scope>NUCLEOTIDE SEQUENCE</scope>
    <source>
        <strain evidence="1">G02</strain>
        <tissue evidence="1">Leaf</tissue>
    </source>
</reference>
<dbReference type="AlphaFoldDB" id="A0AAW2NTM8"/>
<dbReference type="EMBL" id="JACGWJ010000019">
    <property type="protein sequence ID" value="KAL0345866.1"/>
    <property type="molecule type" value="Genomic_DNA"/>
</dbReference>
<comment type="caution">
    <text evidence="1">The sequence shown here is derived from an EMBL/GenBank/DDBJ whole genome shotgun (WGS) entry which is preliminary data.</text>
</comment>